<evidence type="ECO:0000313" key="2">
    <source>
        <dbReference type="EMBL" id="PRM87558.1"/>
    </source>
</evidence>
<reference evidence="2 3" key="1">
    <citation type="submission" date="2017-09" db="EMBL/GenBank/DDBJ databases">
        <title>Reassesment of A. cryaerophilus.</title>
        <authorList>
            <person name="Perez-Cataluna A."/>
            <person name="Collado L."/>
            <person name="Salgado O."/>
            <person name="Lefinanco V."/>
            <person name="Figueras M.J."/>
        </authorList>
    </citation>
    <scope>NUCLEOTIDE SEQUENCE [LARGE SCALE GENOMIC DNA]</scope>
    <source>
        <strain evidence="2 3">LMG 9861</strain>
    </source>
</reference>
<dbReference type="RefSeq" id="WP_105909368.1">
    <property type="nucleotide sequence ID" value="NZ_NXGJ01000008.1"/>
</dbReference>
<protein>
    <recommendedName>
        <fullName evidence="1">GIY-YIG catalytic domain-containing protein</fullName>
    </recommendedName>
</protein>
<dbReference type="EMBL" id="NXGJ01000008">
    <property type="protein sequence ID" value="PRM87558.1"/>
    <property type="molecule type" value="Genomic_DNA"/>
</dbReference>
<name>A0A2S9SLU1_9BACT</name>
<gene>
    <name evidence="2" type="ORF">CJ669_07340</name>
</gene>
<sequence length="155" mass="18034">MLNTTNFLALIRPSSETTKIYFEKMLTSELTSFRDISNFPNYKGLYFLYHESTLLYIGSASAKNRTVKKRCQQYIQQVNGGNSFRGKIELLQNIPSDQAIKFIKMNIQAKFIDLSEIQENKIKQLEQVAIYACQPPLNFVLNKFDYKNLDVEQKN</sequence>
<organism evidence="2 3">
    <name type="scientific">Aliarcobacter cryaerophilus</name>
    <dbReference type="NCBI Taxonomy" id="28198"/>
    <lineage>
        <taxon>Bacteria</taxon>
        <taxon>Pseudomonadati</taxon>
        <taxon>Campylobacterota</taxon>
        <taxon>Epsilonproteobacteria</taxon>
        <taxon>Campylobacterales</taxon>
        <taxon>Arcobacteraceae</taxon>
        <taxon>Aliarcobacter</taxon>
    </lineage>
</organism>
<evidence type="ECO:0000313" key="3">
    <source>
        <dbReference type="Proteomes" id="UP000239065"/>
    </source>
</evidence>
<comment type="caution">
    <text evidence="2">The sequence shown here is derived from an EMBL/GenBank/DDBJ whole genome shotgun (WGS) entry which is preliminary data.</text>
</comment>
<evidence type="ECO:0000259" key="1">
    <source>
        <dbReference type="Pfam" id="PF20815"/>
    </source>
</evidence>
<dbReference type="InterPro" id="IPR049311">
    <property type="entry name" value="GIY_YIG_cat"/>
</dbReference>
<accession>A0A2S9SLU1</accession>
<dbReference type="AlphaFoldDB" id="A0A2S9SLU1"/>
<feature type="domain" description="GIY-YIG catalytic" evidence="1">
    <location>
        <begin position="34"/>
        <end position="143"/>
    </location>
</feature>
<dbReference type="Pfam" id="PF20815">
    <property type="entry name" value="GIY_YIG_2"/>
    <property type="match status" value="1"/>
</dbReference>
<proteinExistence type="predicted"/>
<dbReference type="Proteomes" id="UP000239065">
    <property type="component" value="Unassembled WGS sequence"/>
</dbReference>